<comment type="caution">
    <text evidence="2">The sequence shown here is derived from an EMBL/GenBank/DDBJ whole genome shotgun (WGS) entry which is preliminary data.</text>
</comment>
<name>A0A4Z0V864_9BACT</name>
<accession>A0A4Z0V864</accession>
<reference evidence="2 3" key="1">
    <citation type="submission" date="2019-02" db="EMBL/GenBank/DDBJ databases">
        <title>Isolation and identification of novel species under the genus Muribaculum.</title>
        <authorList>
            <person name="Miyake S."/>
            <person name="Ding Y."/>
            <person name="Low A."/>
            <person name="Soh M."/>
            <person name="Seedorf H."/>
        </authorList>
    </citation>
    <scope>NUCLEOTIDE SEQUENCE [LARGE SCALE GENOMIC DNA]</scope>
    <source>
        <strain evidence="2 3">TLL-A3</strain>
    </source>
</reference>
<dbReference type="GeneID" id="82148575"/>
<dbReference type="RefSeq" id="WP_135470208.1">
    <property type="nucleotide sequence ID" value="NZ_CASJDB010000007.1"/>
</dbReference>
<sequence>MTKLTHRILQPQRMLRPPGTPWHIHFARYLGRPLTPVEISVISPLERQRATGSSSPVFVLDPPGFDSAPLLMKYQEYRLSNLSRAEGVLIIPVSDLRDHPRRQLPGNIYLITHSHPDFIRGRSPYCTLLLNVERYSKYSPWCSNTRRWERLLAAVLPTLTPSGFVIIHASSGKVPPPLPSPSSSVTEASVISDVNHPRQHTRRPRRRKPPAIPQAIATLRPSPETISPVSRTSVLKEIVISVPSSTLVISVSAYYLFSQMRGQFTVCRYTPPPHSLKRCAVLRSPKLNRPARAN</sequence>
<protein>
    <submittedName>
        <fullName evidence="2">Uncharacterized protein</fullName>
    </submittedName>
</protein>
<evidence type="ECO:0000313" key="3">
    <source>
        <dbReference type="Proteomes" id="UP000297635"/>
    </source>
</evidence>
<keyword evidence="3" id="KW-1185">Reference proteome</keyword>
<evidence type="ECO:0000256" key="1">
    <source>
        <dbReference type="SAM" id="MobiDB-lite"/>
    </source>
</evidence>
<feature type="compositionally biased region" description="Basic residues" evidence="1">
    <location>
        <begin position="197"/>
        <end position="209"/>
    </location>
</feature>
<dbReference type="Proteomes" id="UP000297635">
    <property type="component" value="Unassembled WGS sequence"/>
</dbReference>
<gene>
    <name evidence="2" type="ORF">EZ315_02145</name>
</gene>
<evidence type="ECO:0000313" key="2">
    <source>
        <dbReference type="EMBL" id="TGG39562.1"/>
    </source>
</evidence>
<proteinExistence type="predicted"/>
<organism evidence="2 3">
    <name type="scientific">Duncaniella freteri</name>
    <dbReference type="NCBI Taxonomy" id="2530391"/>
    <lineage>
        <taxon>Bacteria</taxon>
        <taxon>Pseudomonadati</taxon>
        <taxon>Bacteroidota</taxon>
        <taxon>Bacteroidia</taxon>
        <taxon>Bacteroidales</taxon>
        <taxon>Muribaculaceae</taxon>
        <taxon>Duncaniella</taxon>
    </lineage>
</organism>
<dbReference type="EMBL" id="SJSA01000001">
    <property type="protein sequence ID" value="TGG39562.1"/>
    <property type="molecule type" value="Genomic_DNA"/>
</dbReference>
<feature type="region of interest" description="Disordered" evidence="1">
    <location>
        <begin position="174"/>
        <end position="215"/>
    </location>
</feature>
<dbReference type="AlphaFoldDB" id="A0A4Z0V864"/>